<accession>A0A0A8ZU94</accession>
<name>A0A0A8ZU94_ARUDO</name>
<reference evidence="1" key="1">
    <citation type="submission" date="2014-09" db="EMBL/GenBank/DDBJ databases">
        <authorList>
            <person name="Magalhaes I.L.F."/>
            <person name="Oliveira U."/>
            <person name="Santos F.R."/>
            <person name="Vidigal T.H.D.A."/>
            <person name="Brescovit A.D."/>
            <person name="Santos A.J."/>
        </authorList>
    </citation>
    <scope>NUCLEOTIDE SEQUENCE</scope>
    <source>
        <tissue evidence="1">Shoot tissue taken approximately 20 cm above the soil surface</tissue>
    </source>
</reference>
<dbReference type="AlphaFoldDB" id="A0A0A8ZU94"/>
<organism evidence="1">
    <name type="scientific">Arundo donax</name>
    <name type="common">Giant reed</name>
    <name type="synonym">Donax arundinaceus</name>
    <dbReference type="NCBI Taxonomy" id="35708"/>
    <lineage>
        <taxon>Eukaryota</taxon>
        <taxon>Viridiplantae</taxon>
        <taxon>Streptophyta</taxon>
        <taxon>Embryophyta</taxon>
        <taxon>Tracheophyta</taxon>
        <taxon>Spermatophyta</taxon>
        <taxon>Magnoliopsida</taxon>
        <taxon>Liliopsida</taxon>
        <taxon>Poales</taxon>
        <taxon>Poaceae</taxon>
        <taxon>PACMAD clade</taxon>
        <taxon>Arundinoideae</taxon>
        <taxon>Arundineae</taxon>
        <taxon>Arundo</taxon>
    </lineage>
</organism>
<proteinExistence type="predicted"/>
<dbReference type="EMBL" id="GBRH01257550">
    <property type="protein sequence ID" value="JAD40345.1"/>
    <property type="molecule type" value="Transcribed_RNA"/>
</dbReference>
<protein>
    <submittedName>
        <fullName evidence="1">Uncharacterized protein</fullName>
    </submittedName>
</protein>
<evidence type="ECO:0000313" key="1">
    <source>
        <dbReference type="EMBL" id="JAD40345.1"/>
    </source>
</evidence>
<sequence length="54" mass="6731">MMSLWSYRSSSLVRSRIFHALTWDSPYRCGNHPRLYYFRWWIRLPTIFLDGRPH</sequence>
<reference evidence="1" key="2">
    <citation type="journal article" date="2015" name="Data Brief">
        <title>Shoot transcriptome of the giant reed, Arundo donax.</title>
        <authorList>
            <person name="Barrero R.A."/>
            <person name="Guerrero F.D."/>
            <person name="Moolhuijzen P."/>
            <person name="Goolsby J.A."/>
            <person name="Tidwell J."/>
            <person name="Bellgard S.E."/>
            <person name="Bellgard M.I."/>
        </authorList>
    </citation>
    <scope>NUCLEOTIDE SEQUENCE</scope>
    <source>
        <tissue evidence="1">Shoot tissue taken approximately 20 cm above the soil surface</tissue>
    </source>
</reference>